<feature type="transmembrane region" description="Helical" evidence="1">
    <location>
        <begin position="6"/>
        <end position="28"/>
    </location>
</feature>
<reference evidence="2 3" key="2">
    <citation type="submission" date="2018-11" db="EMBL/GenBank/DDBJ databases">
        <authorList>
            <consortium name="Pathogen Informatics"/>
        </authorList>
    </citation>
    <scope>NUCLEOTIDE SEQUENCE [LARGE SCALE GENOMIC DNA]</scope>
    <source>
        <strain evidence="2 3">MHpl1</strain>
    </source>
</reference>
<evidence type="ECO:0000313" key="3">
    <source>
        <dbReference type="Proteomes" id="UP000268014"/>
    </source>
</evidence>
<dbReference type="PANTHER" id="PTHR22943:SF248">
    <property type="entry name" value="SEVEN TM RECEPTOR"/>
    <property type="match status" value="1"/>
</dbReference>
<feature type="transmembrane region" description="Helical" evidence="1">
    <location>
        <begin position="40"/>
        <end position="62"/>
    </location>
</feature>
<keyword evidence="1" id="KW-1133">Transmembrane helix</keyword>
<dbReference type="Proteomes" id="UP000268014">
    <property type="component" value="Unassembled WGS sequence"/>
</dbReference>
<dbReference type="AlphaFoldDB" id="A0A0N4WWK6"/>
<evidence type="ECO:0000256" key="1">
    <source>
        <dbReference type="SAM" id="Phobius"/>
    </source>
</evidence>
<keyword evidence="1" id="KW-0812">Transmembrane</keyword>
<gene>
    <name evidence="2" type="ORF">HPLM_LOCUS16135</name>
</gene>
<dbReference type="WBParaSite" id="HPLM_0001614301-mRNA-1">
    <property type="protein sequence ID" value="HPLM_0001614301-mRNA-1"/>
    <property type="gene ID" value="HPLM_0001614301"/>
</dbReference>
<evidence type="ECO:0000313" key="4">
    <source>
        <dbReference type="WBParaSite" id="HPLM_0001614301-mRNA-1"/>
    </source>
</evidence>
<feature type="transmembrane region" description="Helical" evidence="1">
    <location>
        <begin position="82"/>
        <end position="108"/>
    </location>
</feature>
<reference evidence="4" key="1">
    <citation type="submission" date="2017-02" db="UniProtKB">
        <authorList>
            <consortium name="WormBaseParasite"/>
        </authorList>
    </citation>
    <scope>IDENTIFICATION</scope>
</reference>
<keyword evidence="3" id="KW-1185">Reference proteome</keyword>
<accession>A0A0N4WWK6</accession>
<dbReference type="PANTHER" id="PTHR22943">
    <property type="entry name" value="7-TRANSMEMBRANE DOMAIN RECEPTOR C.ELEGANS"/>
    <property type="match status" value="1"/>
</dbReference>
<dbReference type="Pfam" id="PF10326">
    <property type="entry name" value="7TM_GPCR_Str"/>
    <property type="match status" value="1"/>
</dbReference>
<dbReference type="InterPro" id="IPR019428">
    <property type="entry name" value="7TM_GPCR_serpentine_rcpt_Str"/>
</dbReference>
<dbReference type="SUPFAM" id="SSF81321">
    <property type="entry name" value="Family A G protein-coupled receptor-like"/>
    <property type="match status" value="1"/>
</dbReference>
<keyword evidence="1" id="KW-0472">Membrane</keyword>
<protein>
    <submittedName>
        <fullName evidence="4">G_PROTEIN_RECEP_F1_2 domain-containing protein</fullName>
    </submittedName>
</protein>
<proteinExistence type="predicted"/>
<dbReference type="STRING" id="6290.A0A0N4WWK6"/>
<organism evidence="4">
    <name type="scientific">Haemonchus placei</name>
    <name type="common">Barber's pole worm</name>
    <dbReference type="NCBI Taxonomy" id="6290"/>
    <lineage>
        <taxon>Eukaryota</taxon>
        <taxon>Metazoa</taxon>
        <taxon>Ecdysozoa</taxon>
        <taxon>Nematoda</taxon>
        <taxon>Chromadorea</taxon>
        <taxon>Rhabditida</taxon>
        <taxon>Rhabditina</taxon>
        <taxon>Rhabditomorpha</taxon>
        <taxon>Strongyloidea</taxon>
        <taxon>Trichostrongylidae</taxon>
        <taxon>Haemonchus</taxon>
    </lineage>
</organism>
<name>A0A0N4WWK6_HAEPC</name>
<evidence type="ECO:0000313" key="2">
    <source>
        <dbReference type="EMBL" id="VDO58956.1"/>
    </source>
</evidence>
<dbReference type="EMBL" id="UZAF01019292">
    <property type="protein sequence ID" value="VDO58956.1"/>
    <property type="molecule type" value="Genomic_DNA"/>
</dbReference>
<sequence length="133" mass="15272">MDVQQIVSNASTVILVMGTMLNLIFIYTIRNGTRSTVSHVYKNIMTCFAVFNILFAAAEFIIRPVSCFTFTPKKLTFQQMKPWGHILLSIFIGMYGTNTALLTLHFVYRYVAVCRFVGSYNLRYGHWDPIKNV</sequence>